<feature type="signal peptide" evidence="2">
    <location>
        <begin position="1"/>
        <end position="19"/>
    </location>
</feature>
<dbReference type="Proteomes" id="UP001345013">
    <property type="component" value="Unassembled WGS sequence"/>
</dbReference>
<accession>A0ABR0KMT8</accession>
<keyword evidence="4" id="KW-1185">Reference proteome</keyword>
<comment type="caution">
    <text evidence="3">The sequence shown here is derived from an EMBL/GenBank/DDBJ whole genome shotgun (WGS) entry which is preliminary data.</text>
</comment>
<organism evidence="3 4">
    <name type="scientific">Lithohypha guttulata</name>
    <dbReference type="NCBI Taxonomy" id="1690604"/>
    <lineage>
        <taxon>Eukaryota</taxon>
        <taxon>Fungi</taxon>
        <taxon>Dikarya</taxon>
        <taxon>Ascomycota</taxon>
        <taxon>Pezizomycotina</taxon>
        <taxon>Eurotiomycetes</taxon>
        <taxon>Chaetothyriomycetidae</taxon>
        <taxon>Chaetothyriales</taxon>
        <taxon>Trichomeriaceae</taxon>
        <taxon>Lithohypha</taxon>
    </lineage>
</organism>
<protein>
    <submittedName>
        <fullName evidence="3">Uncharacterized protein</fullName>
    </submittedName>
</protein>
<evidence type="ECO:0000256" key="1">
    <source>
        <dbReference type="SAM" id="MobiDB-lite"/>
    </source>
</evidence>
<keyword evidence="2" id="KW-0732">Signal</keyword>
<evidence type="ECO:0000313" key="4">
    <source>
        <dbReference type="Proteomes" id="UP001345013"/>
    </source>
</evidence>
<feature type="chain" id="PRO_5045909505" evidence="2">
    <location>
        <begin position="20"/>
        <end position="105"/>
    </location>
</feature>
<reference evidence="3 4" key="1">
    <citation type="submission" date="2023-08" db="EMBL/GenBank/DDBJ databases">
        <title>Black Yeasts Isolated from many extreme environments.</title>
        <authorList>
            <person name="Coleine C."/>
            <person name="Stajich J.E."/>
            <person name="Selbmann L."/>
        </authorList>
    </citation>
    <scope>NUCLEOTIDE SEQUENCE [LARGE SCALE GENOMIC DNA]</scope>
    <source>
        <strain evidence="3 4">CCFEE 5885</strain>
    </source>
</reference>
<evidence type="ECO:0000313" key="3">
    <source>
        <dbReference type="EMBL" id="KAK5100798.1"/>
    </source>
</evidence>
<name>A0ABR0KMT8_9EURO</name>
<proteinExistence type="predicted"/>
<sequence>MKISNVISIFSLFAALSYANPVSPTDPVDTTLITVREEAESKKCIKDYGTCNKDSKCCNKKCTWGLFTGYVCAPKGGMPGQAGAQLDEDAAGTTTSDAGPSVPVD</sequence>
<feature type="region of interest" description="Disordered" evidence="1">
    <location>
        <begin position="82"/>
        <end position="105"/>
    </location>
</feature>
<evidence type="ECO:0000256" key="2">
    <source>
        <dbReference type="SAM" id="SignalP"/>
    </source>
</evidence>
<gene>
    <name evidence="3" type="ORF">LTR24_000944</name>
</gene>
<dbReference type="EMBL" id="JAVRRG010000006">
    <property type="protein sequence ID" value="KAK5100798.1"/>
    <property type="molecule type" value="Genomic_DNA"/>
</dbReference>